<dbReference type="Proteomes" id="UP000215256">
    <property type="component" value="Chromosome 1"/>
</dbReference>
<evidence type="ECO:0000313" key="1">
    <source>
        <dbReference type="EMBL" id="ASV86116.1"/>
    </source>
</evidence>
<evidence type="ECO:0000313" key="2">
    <source>
        <dbReference type="Proteomes" id="UP000215256"/>
    </source>
</evidence>
<dbReference type="AlphaFoldDB" id="A0A248UHF3"/>
<gene>
    <name evidence="1" type="ORF">CES85_2493</name>
</gene>
<proteinExistence type="predicted"/>
<organism evidence="1 2">
    <name type="scientific">Ochrobactrum quorumnocens</name>
    <dbReference type="NCBI Taxonomy" id="271865"/>
    <lineage>
        <taxon>Bacteria</taxon>
        <taxon>Pseudomonadati</taxon>
        <taxon>Pseudomonadota</taxon>
        <taxon>Alphaproteobacteria</taxon>
        <taxon>Hyphomicrobiales</taxon>
        <taxon>Brucellaceae</taxon>
        <taxon>Brucella/Ochrobactrum group</taxon>
        <taxon>Ochrobactrum</taxon>
    </lineage>
</organism>
<sequence length="45" mass="5222">MWLDRVARPYVALSTALLPSRQRSFFTKRLTIGRTRTTLSRDLGI</sequence>
<dbReference type="KEGG" id="och:CES85_2493"/>
<reference evidence="1 2" key="1">
    <citation type="submission" date="2017-07" db="EMBL/GenBank/DDBJ databases">
        <title>Phylogenetic study on the rhizospheric bacterium Ochrobactrum sp. A44.</title>
        <authorList>
            <person name="Krzyzanowska D.M."/>
            <person name="Ossowicki A."/>
            <person name="Rajewska M."/>
            <person name="Maciag T."/>
            <person name="Kaczynski Z."/>
            <person name="Czerwicka M."/>
            <person name="Jafra S."/>
        </authorList>
    </citation>
    <scope>NUCLEOTIDE SEQUENCE [LARGE SCALE GENOMIC DNA]</scope>
    <source>
        <strain evidence="1 2">A44</strain>
    </source>
</reference>
<accession>A0A248UHF3</accession>
<name>A0A248UHF3_9HYPH</name>
<dbReference type="EMBL" id="CP022604">
    <property type="protein sequence ID" value="ASV86116.1"/>
    <property type="molecule type" value="Genomic_DNA"/>
</dbReference>
<protein>
    <submittedName>
        <fullName evidence="1">Uncharacterized protein</fullName>
    </submittedName>
</protein>